<gene>
    <name evidence="1" type="ORF">K469DRAFT_794618</name>
</gene>
<dbReference type="GO" id="GO:0016740">
    <property type="term" value="F:transferase activity"/>
    <property type="evidence" value="ECO:0007669"/>
    <property type="project" value="UniProtKB-KW"/>
</dbReference>
<keyword evidence="2" id="KW-1185">Reference proteome</keyword>
<sequence>MDILQKIVEENITSALILEDDADWDLCIKSQIQGFAKAAQVLVQPCPEHWISSWIPHILILPNASDHTTSILARMPLLSHPLPCMEISTDGTYSDRDTVVVVFPRRARRWHQSAALSF</sequence>
<accession>A0A6A6DLF7</accession>
<dbReference type="OrthoDB" id="47375at2759"/>
<dbReference type="EMBL" id="ML994658">
    <property type="protein sequence ID" value="KAF2180364.1"/>
    <property type="molecule type" value="Genomic_DNA"/>
</dbReference>
<name>A0A6A6DLF7_9PEZI</name>
<dbReference type="AlphaFoldDB" id="A0A6A6DLF7"/>
<dbReference type="Proteomes" id="UP000800200">
    <property type="component" value="Unassembled WGS sequence"/>
</dbReference>
<proteinExistence type="predicted"/>
<evidence type="ECO:0000313" key="1">
    <source>
        <dbReference type="EMBL" id="KAF2180364.1"/>
    </source>
</evidence>
<keyword evidence="1" id="KW-0808">Transferase</keyword>
<protein>
    <submittedName>
        <fullName evidence="1">Glycosyltransferase family 25 protein</fullName>
    </submittedName>
</protein>
<organism evidence="1 2">
    <name type="scientific">Zopfia rhizophila CBS 207.26</name>
    <dbReference type="NCBI Taxonomy" id="1314779"/>
    <lineage>
        <taxon>Eukaryota</taxon>
        <taxon>Fungi</taxon>
        <taxon>Dikarya</taxon>
        <taxon>Ascomycota</taxon>
        <taxon>Pezizomycotina</taxon>
        <taxon>Dothideomycetes</taxon>
        <taxon>Dothideomycetes incertae sedis</taxon>
        <taxon>Zopfiaceae</taxon>
        <taxon>Zopfia</taxon>
    </lineage>
</organism>
<reference evidence="1" key="1">
    <citation type="journal article" date="2020" name="Stud. Mycol.">
        <title>101 Dothideomycetes genomes: a test case for predicting lifestyles and emergence of pathogens.</title>
        <authorList>
            <person name="Haridas S."/>
            <person name="Albert R."/>
            <person name="Binder M."/>
            <person name="Bloem J."/>
            <person name="Labutti K."/>
            <person name="Salamov A."/>
            <person name="Andreopoulos B."/>
            <person name="Baker S."/>
            <person name="Barry K."/>
            <person name="Bills G."/>
            <person name="Bluhm B."/>
            <person name="Cannon C."/>
            <person name="Castanera R."/>
            <person name="Culley D."/>
            <person name="Daum C."/>
            <person name="Ezra D."/>
            <person name="Gonzalez J."/>
            <person name="Henrissat B."/>
            <person name="Kuo A."/>
            <person name="Liang C."/>
            <person name="Lipzen A."/>
            <person name="Lutzoni F."/>
            <person name="Magnuson J."/>
            <person name="Mondo S."/>
            <person name="Nolan M."/>
            <person name="Ohm R."/>
            <person name="Pangilinan J."/>
            <person name="Park H.-J."/>
            <person name="Ramirez L."/>
            <person name="Alfaro M."/>
            <person name="Sun H."/>
            <person name="Tritt A."/>
            <person name="Yoshinaga Y."/>
            <person name="Zwiers L.-H."/>
            <person name="Turgeon B."/>
            <person name="Goodwin S."/>
            <person name="Spatafora J."/>
            <person name="Crous P."/>
            <person name="Grigoriev I."/>
        </authorList>
    </citation>
    <scope>NUCLEOTIDE SEQUENCE</scope>
    <source>
        <strain evidence="1">CBS 207.26</strain>
    </source>
</reference>
<evidence type="ECO:0000313" key="2">
    <source>
        <dbReference type="Proteomes" id="UP000800200"/>
    </source>
</evidence>